<dbReference type="Pfam" id="PF10557">
    <property type="entry name" value="Cullin_Nedd8"/>
    <property type="match status" value="1"/>
</dbReference>
<evidence type="ECO:0000259" key="6">
    <source>
        <dbReference type="PROSITE" id="PS50069"/>
    </source>
</evidence>
<dbReference type="GO" id="GO:0031625">
    <property type="term" value="F:ubiquitin protein ligase binding"/>
    <property type="evidence" value="ECO:0007669"/>
    <property type="project" value="InterPro"/>
</dbReference>
<dbReference type="PROSITE" id="PS01256">
    <property type="entry name" value="CULLIN_1"/>
    <property type="match status" value="1"/>
</dbReference>
<dbReference type="PROSITE" id="PS50069">
    <property type="entry name" value="CULLIN_2"/>
    <property type="match status" value="1"/>
</dbReference>
<keyword evidence="3" id="KW-0832">Ubl conjugation</keyword>
<accession>A0A1W0XCN1</accession>
<dbReference type="FunFam" id="1.10.10.10:FF:000014">
    <property type="entry name" value="Cullin 1"/>
    <property type="match status" value="1"/>
</dbReference>
<evidence type="ECO:0000256" key="1">
    <source>
        <dbReference type="ARBA" id="ARBA00006019"/>
    </source>
</evidence>
<dbReference type="SUPFAM" id="SSF74788">
    <property type="entry name" value="Cullin repeat-like"/>
    <property type="match status" value="1"/>
</dbReference>
<sequence>MGAKKKTTAATTKAKPAAEKVAMPVVAGQPVRVQYAGTHRMGSVQSMTLDEAWEKLTPGFRDVFRLTFQGQEDKMKFPYMDYYTIVYNFCTSVTKENGSNYGVGSGDFATRSCSTLSPDGAPAKLSGKITQFVRQHLTDVFQADMQSRCGNDLLTQYCRKWENFRFSAKVVHGFCIYLNEHFLRRKSEFREQEIYPVYGVCLKEWRDGAVAAVQDQVLRAVAEVITADRNGDITSSFMVRTVVDCLVDLGLTLDFSAQGGTPSPHNAKKKEKDPNQGLQVYQKYLEAPFLADTRVYYDNESRVFLANNSVANYVVKVQSRLKEEEDRCMKYLHASTCSKLIKTVEDVMITQQMVRLRAEFMIYLAGEKVEDLKAMYALISRVPQCMDELYNAVQTHIRQKGLEALAKNPTAMTEDPRLYLDAILEVYDQCDPLITESFRGEKEFRTAFDKGFHEFVNDNAITQLAKTSKKSSEQFARYCDVMLKKGAKNLSELDLENTLTRFMIAFKYIDDKDVFQRYYQQCLCRRLISSLSASDDAEASMITKLKAVAGWEYVTKLQRMFQDITLSTEMKNSFKSHDPSRRNDWKFEFHVQVLASGAWPLNPGSMGLQPPVELERPLTVFNEFYTNKFSGRKLTWVYPNSRCEIATNCYKVKRFLMVSATQAAIILQFNDRDVITYGEIRDAVSGKMSLPDESLFKQILVLLLKSHLLMINDENEKVDEKDITSNDLEIKLNLNFKPKTVRVNLNQQIRAEQKQNEDTANKGIEDDRTATIQAAIVRTMKMRKEMRHQALIGETLDQLSRLFKPNVAAVKKNIETLIEKEYIKRSEEERDLYTYVA</sequence>
<dbReference type="EMBL" id="MTYJ01000003">
    <property type="protein sequence ID" value="OQV25245.1"/>
    <property type="molecule type" value="Genomic_DNA"/>
</dbReference>
<comment type="caution">
    <text evidence="7">The sequence shown here is derived from an EMBL/GenBank/DDBJ whole genome shotgun (WGS) entry which is preliminary data.</text>
</comment>
<reference evidence="8" key="1">
    <citation type="submission" date="2017-01" db="EMBL/GenBank/DDBJ databases">
        <title>Comparative genomics of anhydrobiosis in the tardigrade Hypsibius dujardini.</title>
        <authorList>
            <person name="Yoshida Y."/>
            <person name="Koutsovoulos G."/>
            <person name="Laetsch D."/>
            <person name="Stevens L."/>
            <person name="Kumar S."/>
            <person name="Horikawa D."/>
            <person name="Ishino K."/>
            <person name="Komine S."/>
            <person name="Tomita M."/>
            <person name="Blaxter M."/>
            <person name="Arakawa K."/>
        </authorList>
    </citation>
    <scope>NUCLEOTIDE SEQUENCE [LARGE SCALE GENOMIC DNA]</scope>
    <source>
        <strain evidence="8">Z151</strain>
    </source>
</reference>
<dbReference type="PANTHER" id="PTHR11932">
    <property type="entry name" value="CULLIN"/>
    <property type="match status" value="1"/>
</dbReference>
<dbReference type="InterPro" id="IPR016157">
    <property type="entry name" value="Cullin_CS"/>
</dbReference>
<dbReference type="Pfam" id="PF00888">
    <property type="entry name" value="Cullin"/>
    <property type="match status" value="1"/>
</dbReference>
<proteinExistence type="inferred from homology"/>
<name>A0A1W0XCN1_HYPEX</name>
<dbReference type="Pfam" id="PF26557">
    <property type="entry name" value="Cullin_AB"/>
    <property type="match status" value="1"/>
</dbReference>
<dbReference type="InterPro" id="IPR059120">
    <property type="entry name" value="Cullin-like_AB"/>
</dbReference>
<keyword evidence="2" id="KW-1017">Isopeptide bond</keyword>
<comment type="similarity">
    <text evidence="1 4 5">Belongs to the cullin family.</text>
</comment>
<evidence type="ECO:0000256" key="4">
    <source>
        <dbReference type="PROSITE-ProRule" id="PRU00330"/>
    </source>
</evidence>
<dbReference type="GO" id="GO:0031461">
    <property type="term" value="C:cullin-RING ubiquitin ligase complex"/>
    <property type="evidence" value="ECO:0007669"/>
    <property type="project" value="InterPro"/>
</dbReference>
<evidence type="ECO:0000313" key="8">
    <source>
        <dbReference type="Proteomes" id="UP000192578"/>
    </source>
</evidence>
<dbReference type="InterPro" id="IPR036390">
    <property type="entry name" value="WH_DNA-bd_sf"/>
</dbReference>
<evidence type="ECO:0000256" key="5">
    <source>
        <dbReference type="RuleBase" id="RU003829"/>
    </source>
</evidence>
<dbReference type="GO" id="GO:0006511">
    <property type="term" value="P:ubiquitin-dependent protein catabolic process"/>
    <property type="evidence" value="ECO:0007669"/>
    <property type="project" value="InterPro"/>
</dbReference>
<dbReference type="Gene3D" id="1.10.10.10">
    <property type="entry name" value="Winged helix-like DNA-binding domain superfamily/Winged helix DNA-binding domain"/>
    <property type="match status" value="2"/>
</dbReference>
<dbReference type="SMART" id="SM00182">
    <property type="entry name" value="CULLIN"/>
    <property type="match status" value="1"/>
</dbReference>
<dbReference type="SUPFAM" id="SSF75632">
    <property type="entry name" value="Cullin homology domain"/>
    <property type="match status" value="1"/>
</dbReference>
<dbReference type="InterPro" id="IPR001373">
    <property type="entry name" value="Cullin_N"/>
</dbReference>
<dbReference type="AlphaFoldDB" id="A0A1W0XCN1"/>
<keyword evidence="8" id="KW-1185">Reference proteome</keyword>
<dbReference type="FunFam" id="1.20.1310.10:FF:000001">
    <property type="entry name" value="Cullin 3"/>
    <property type="match status" value="1"/>
</dbReference>
<dbReference type="InterPro" id="IPR045093">
    <property type="entry name" value="Cullin"/>
</dbReference>
<organism evidence="7 8">
    <name type="scientific">Hypsibius exemplaris</name>
    <name type="common">Freshwater tardigrade</name>
    <dbReference type="NCBI Taxonomy" id="2072580"/>
    <lineage>
        <taxon>Eukaryota</taxon>
        <taxon>Metazoa</taxon>
        <taxon>Ecdysozoa</taxon>
        <taxon>Tardigrada</taxon>
        <taxon>Eutardigrada</taxon>
        <taxon>Parachela</taxon>
        <taxon>Hypsibioidea</taxon>
        <taxon>Hypsibiidae</taxon>
        <taxon>Hypsibius</taxon>
    </lineage>
</organism>
<protein>
    <submittedName>
        <fullName evidence="7">Cullin-1</fullName>
    </submittedName>
</protein>
<dbReference type="FunFam" id="1.20.1310.10:FF:000002">
    <property type="entry name" value="cullin-3 isoform X1"/>
    <property type="match status" value="1"/>
</dbReference>
<dbReference type="Gene3D" id="1.20.1310.10">
    <property type="entry name" value="Cullin Repeats"/>
    <property type="match status" value="4"/>
</dbReference>
<dbReference type="Gene3D" id="4.10.1030.10">
    <property type="entry name" value="Ring Box Chain A, domain 5"/>
    <property type="match status" value="1"/>
</dbReference>
<gene>
    <name evidence="7" type="ORF">BV898_00931</name>
</gene>
<evidence type="ECO:0000313" key="7">
    <source>
        <dbReference type="EMBL" id="OQV25245.1"/>
    </source>
</evidence>
<dbReference type="InterPro" id="IPR036317">
    <property type="entry name" value="Cullin_homology_sf"/>
</dbReference>
<dbReference type="Proteomes" id="UP000192578">
    <property type="component" value="Unassembled WGS sequence"/>
</dbReference>
<evidence type="ECO:0000256" key="2">
    <source>
        <dbReference type="ARBA" id="ARBA00022499"/>
    </source>
</evidence>
<dbReference type="InterPro" id="IPR036388">
    <property type="entry name" value="WH-like_DNA-bd_sf"/>
</dbReference>
<dbReference type="InterPro" id="IPR019559">
    <property type="entry name" value="Cullin_neddylation_domain"/>
</dbReference>
<dbReference type="SUPFAM" id="SSF46785">
    <property type="entry name" value="Winged helix' DNA-binding domain"/>
    <property type="match status" value="1"/>
</dbReference>
<evidence type="ECO:0000256" key="3">
    <source>
        <dbReference type="ARBA" id="ARBA00022843"/>
    </source>
</evidence>
<feature type="domain" description="Cullin family profile" evidence="6">
    <location>
        <begin position="470"/>
        <end position="685"/>
    </location>
</feature>
<dbReference type="SMART" id="SM00884">
    <property type="entry name" value="Cullin_Nedd8"/>
    <property type="match status" value="1"/>
</dbReference>
<dbReference type="InterPro" id="IPR016158">
    <property type="entry name" value="Cullin_homology"/>
</dbReference>
<dbReference type="InterPro" id="IPR016159">
    <property type="entry name" value="Cullin_repeat-like_dom_sf"/>
</dbReference>
<dbReference type="OrthoDB" id="27073at2759"/>